<evidence type="ECO:0000313" key="2">
    <source>
        <dbReference type="Proteomes" id="UP001497644"/>
    </source>
</evidence>
<dbReference type="EMBL" id="CAXIPU020000468">
    <property type="protein sequence ID" value="CAL1672234.1"/>
    <property type="molecule type" value="Genomic_DNA"/>
</dbReference>
<protein>
    <recommendedName>
        <fullName evidence="3">Peptidase A2 domain-containing protein</fullName>
    </recommendedName>
</protein>
<organism evidence="1 2">
    <name type="scientific">Lasius platythorax</name>
    <dbReference type="NCBI Taxonomy" id="488582"/>
    <lineage>
        <taxon>Eukaryota</taxon>
        <taxon>Metazoa</taxon>
        <taxon>Ecdysozoa</taxon>
        <taxon>Arthropoda</taxon>
        <taxon>Hexapoda</taxon>
        <taxon>Insecta</taxon>
        <taxon>Pterygota</taxon>
        <taxon>Neoptera</taxon>
        <taxon>Endopterygota</taxon>
        <taxon>Hymenoptera</taxon>
        <taxon>Apocrita</taxon>
        <taxon>Aculeata</taxon>
        <taxon>Formicoidea</taxon>
        <taxon>Formicidae</taxon>
        <taxon>Formicinae</taxon>
        <taxon>Lasius</taxon>
        <taxon>Lasius</taxon>
    </lineage>
</organism>
<sequence length="148" mass="16239">MTDLQVQGGALFLRTARIDTGCPVTLVQESLIDGRDLQTPGQEWNKYRGINNSKLRVKGIVKVTITLDGYSKPVIIGVLPDNTMSVLLLIGRDALKYFNYCLTNSPIFDKAMSEILLVCNDSSCIDSDGVDINVSYDVPPGAFFFNEG</sequence>
<dbReference type="Gene3D" id="2.40.70.10">
    <property type="entry name" value="Acid Proteases"/>
    <property type="match status" value="1"/>
</dbReference>
<comment type="caution">
    <text evidence="1">The sequence shown here is derived from an EMBL/GenBank/DDBJ whole genome shotgun (WGS) entry which is preliminary data.</text>
</comment>
<reference evidence="1" key="1">
    <citation type="submission" date="2024-04" db="EMBL/GenBank/DDBJ databases">
        <authorList>
            <consortium name="Molecular Ecology Group"/>
        </authorList>
    </citation>
    <scope>NUCLEOTIDE SEQUENCE</scope>
</reference>
<dbReference type="InterPro" id="IPR021109">
    <property type="entry name" value="Peptidase_aspartic_dom_sf"/>
</dbReference>
<evidence type="ECO:0000313" key="1">
    <source>
        <dbReference type="EMBL" id="CAL1672234.1"/>
    </source>
</evidence>
<accession>A0AAV2MYT1</accession>
<evidence type="ECO:0008006" key="3">
    <source>
        <dbReference type="Google" id="ProtNLM"/>
    </source>
</evidence>
<proteinExistence type="predicted"/>
<keyword evidence="2" id="KW-1185">Reference proteome</keyword>
<dbReference type="SUPFAM" id="SSF50630">
    <property type="entry name" value="Acid proteases"/>
    <property type="match status" value="1"/>
</dbReference>
<dbReference type="AlphaFoldDB" id="A0AAV2MYT1"/>
<gene>
    <name evidence="1" type="ORF">LPLAT_LOCUS6911</name>
</gene>
<dbReference type="Proteomes" id="UP001497644">
    <property type="component" value="Unassembled WGS sequence"/>
</dbReference>
<name>A0AAV2MYT1_9HYME</name>